<evidence type="ECO:0000313" key="2">
    <source>
        <dbReference type="Ensembl" id="ENSTGUP00000030533.1"/>
    </source>
</evidence>
<dbReference type="GeneTree" id="ENSGT00390000002672"/>
<dbReference type="AlphaFoldDB" id="A0A674H4V0"/>
<feature type="compositionally biased region" description="Low complexity" evidence="1">
    <location>
        <begin position="583"/>
        <end position="597"/>
    </location>
</feature>
<dbReference type="Pfam" id="PF17663">
    <property type="entry name" value="DUF5525"/>
    <property type="match status" value="2"/>
</dbReference>
<feature type="region of interest" description="Disordered" evidence="1">
    <location>
        <begin position="718"/>
        <end position="769"/>
    </location>
</feature>
<dbReference type="Ensembl" id="ENSTGUT00000021768.1">
    <property type="protein sequence ID" value="ENSTGUP00000030533.1"/>
    <property type="gene ID" value="ENSTGUG00000021694.1"/>
</dbReference>
<dbReference type="OMA" id="DTYSYPS"/>
<dbReference type="PANTHER" id="PTHR28422">
    <property type="entry name" value="SIMILAR TO HUMAN CHROMOSOME 15 OPEN READING FRAME 39"/>
    <property type="match status" value="1"/>
</dbReference>
<feature type="compositionally biased region" description="Basic and acidic residues" evidence="1">
    <location>
        <begin position="627"/>
        <end position="639"/>
    </location>
</feature>
<feature type="compositionally biased region" description="Low complexity" evidence="1">
    <location>
        <begin position="727"/>
        <end position="769"/>
    </location>
</feature>
<keyword evidence="3" id="KW-1185">Reference proteome</keyword>
<feature type="region of interest" description="Disordered" evidence="1">
    <location>
        <begin position="998"/>
        <end position="1020"/>
    </location>
</feature>
<feature type="region of interest" description="Disordered" evidence="1">
    <location>
        <begin position="653"/>
        <end position="704"/>
    </location>
</feature>
<feature type="compositionally biased region" description="Basic and acidic residues" evidence="1">
    <location>
        <begin position="458"/>
        <end position="469"/>
    </location>
</feature>
<evidence type="ECO:0000256" key="1">
    <source>
        <dbReference type="SAM" id="MobiDB-lite"/>
    </source>
</evidence>
<organism evidence="2 3">
    <name type="scientific">Taeniopygia guttata</name>
    <name type="common">Zebra finch</name>
    <name type="synonym">Poephila guttata</name>
    <dbReference type="NCBI Taxonomy" id="59729"/>
    <lineage>
        <taxon>Eukaryota</taxon>
        <taxon>Metazoa</taxon>
        <taxon>Chordata</taxon>
        <taxon>Craniata</taxon>
        <taxon>Vertebrata</taxon>
        <taxon>Euteleostomi</taxon>
        <taxon>Archelosauria</taxon>
        <taxon>Archosauria</taxon>
        <taxon>Dinosauria</taxon>
        <taxon>Saurischia</taxon>
        <taxon>Theropoda</taxon>
        <taxon>Coelurosauria</taxon>
        <taxon>Aves</taxon>
        <taxon>Neognathae</taxon>
        <taxon>Neoaves</taxon>
        <taxon>Telluraves</taxon>
        <taxon>Australaves</taxon>
        <taxon>Passeriformes</taxon>
        <taxon>Passeroidea</taxon>
        <taxon>Estrildidae</taxon>
        <taxon>Estrildinae</taxon>
        <taxon>Taeniopygia</taxon>
    </lineage>
</organism>
<feature type="compositionally biased region" description="Basic and acidic residues" evidence="1">
    <location>
        <begin position="666"/>
        <end position="679"/>
    </location>
</feature>
<dbReference type="Proteomes" id="UP000007754">
    <property type="component" value="Chromosome 10"/>
</dbReference>
<dbReference type="PANTHER" id="PTHR28422:SF1">
    <property type="entry name" value="SIMILAR TO HUMAN CHROMOSOME 15 OPEN READING FRAME 39"/>
    <property type="match status" value="1"/>
</dbReference>
<protein>
    <submittedName>
        <fullName evidence="2">Chromosome 15 open reading frame 39</fullName>
    </submittedName>
</protein>
<dbReference type="InterPro" id="IPR037656">
    <property type="entry name" value="DUF5525"/>
</dbReference>
<feature type="region of interest" description="Disordered" evidence="1">
    <location>
        <begin position="407"/>
        <end position="496"/>
    </location>
</feature>
<reference evidence="2 3" key="1">
    <citation type="journal article" date="2010" name="Nature">
        <title>The genome of a songbird.</title>
        <authorList>
            <person name="Warren W.C."/>
            <person name="Clayton D.F."/>
            <person name="Ellegren H."/>
            <person name="Arnold A.P."/>
            <person name="Hillier L.W."/>
            <person name="Kunstner A."/>
            <person name="Searle S."/>
            <person name="White S."/>
            <person name="Vilella A.J."/>
            <person name="Fairley S."/>
            <person name="Heger A."/>
            <person name="Kong L."/>
            <person name="Ponting C.P."/>
            <person name="Jarvis E.D."/>
            <person name="Mello C.V."/>
            <person name="Minx P."/>
            <person name="Lovell P."/>
            <person name="Velho T.A."/>
            <person name="Ferris M."/>
            <person name="Balakrishnan C.N."/>
            <person name="Sinha S."/>
            <person name="Blatti C."/>
            <person name="London S.E."/>
            <person name="Li Y."/>
            <person name="Lin Y.C."/>
            <person name="George J."/>
            <person name="Sweedler J."/>
            <person name="Southey B."/>
            <person name="Gunaratne P."/>
            <person name="Watson M."/>
            <person name="Nam K."/>
            <person name="Backstrom N."/>
            <person name="Smeds L."/>
            <person name="Nabholz B."/>
            <person name="Itoh Y."/>
            <person name="Whitney O."/>
            <person name="Pfenning A.R."/>
            <person name="Howard J."/>
            <person name="Volker M."/>
            <person name="Skinner B.M."/>
            <person name="Griffin D.K."/>
            <person name="Ye L."/>
            <person name="McLaren W.M."/>
            <person name="Flicek P."/>
            <person name="Quesada V."/>
            <person name="Velasco G."/>
            <person name="Lopez-Otin C."/>
            <person name="Puente X.S."/>
            <person name="Olender T."/>
            <person name="Lancet D."/>
            <person name="Smit A.F."/>
            <person name="Hubley R."/>
            <person name="Konkel M.K."/>
            <person name="Walker J.A."/>
            <person name="Batzer M.A."/>
            <person name="Gu W."/>
            <person name="Pollock D.D."/>
            <person name="Chen L."/>
            <person name="Cheng Z."/>
            <person name="Eichler E.E."/>
            <person name="Stapley J."/>
            <person name="Slate J."/>
            <person name="Ekblom R."/>
            <person name="Birkhead T."/>
            <person name="Burke T."/>
            <person name="Burt D."/>
            <person name="Scharff C."/>
            <person name="Adam I."/>
            <person name="Richard H."/>
            <person name="Sultan M."/>
            <person name="Soldatov A."/>
            <person name="Lehrach H."/>
            <person name="Edwards S.V."/>
            <person name="Yang S.P."/>
            <person name="Li X."/>
            <person name="Graves T."/>
            <person name="Fulton L."/>
            <person name="Nelson J."/>
            <person name="Chinwalla A."/>
            <person name="Hou S."/>
            <person name="Mardis E.R."/>
            <person name="Wilson R.K."/>
        </authorList>
    </citation>
    <scope>NUCLEOTIDE SEQUENCE [LARGE SCALE GENOMIC DNA]</scope>
</reference>
<feature type="region of interest" description="Disordered" evidence="1">
    <location>
        <begin position="567"/>
        <end position="639"/>
    </location>
</feature>
<sequence length="1020" mass="110622">MASKRYSQPADPVILKKLPRLEPATGFLPRQIPGTCSPVPHPGSESHFSYTGSYFACPLQSPKGPEQPPAGWSPTAAYLHYGPGALSQPVPAEGPLQNFLLCPPESLDTRLHPLDSWKSTKSLVSQDQLRAKKKLDSPRCPLAVKKPVVVKKAVSLAVPKPVYGAPASFLAPRMALLLGKQAESLQQQPGQVNWALPPATHPLHPSEPHRSDPCTNHSLLLLPSSLALPSREQLSSPTALPHYCVTFDKHGPPPSTPFLEASYPSAQSQKKMPEVPWPKLQLPDSSQVMQERSAMCYPPHPYLLSPHRAGPLYHPPAPTVGEPSALPSCGYVASREPFPSTYLKPQDPSSYFPSPLEPHVPRTVGARLGAALRDAEPGRDAELPRNTGYPGFAVSLGDASTFHASFPGMEPGCEQHGADSPQWRAAPRHSSAFQPVCTPERLSGGSGGLAETFPERGGSWEKPRQREEEQLYQGRRNSSPAPQDTPHGGPGEGNACKVKDAAKELIRPSLSVTPVKGLEELRDTKALSSSPPMPVIHNVFSLAPYQEYLERAKVTDPILFCRKHLWEDSSPQNTGGSQEPAAVRDVSVVSSLRSGSDAEQSQEESCYGSIPKKPKAEIQELESQEGSPDRVGTEEPPPKEMVLDLSFKNRLVEAGDTQSLPGFVEGTRDREDKEEKEATGGKVGSGEGAQPRVPEADSGDKSSFQSSANFMFQKYKLLPSLPPSTEPTQQDGSSQGPQPSPCSSTPTPAQPASSPSSTPLLPQSGPQLSIILAPNPPQILVSNAPSTSVEEKVLVVQKVGVLPSQTPPGQYFTSLHTLLCDTISGSVSRSSPELLQEWLKKAELAEELGEMPKSLPSPKNGSKPPIPQKPSNGKEIWLAYHDVARLLTDLLSQLKTFMSACPFPHVVRAGAIFIPIHVVKEKLFPTLPGSLVDQVLQKHKVELRPTTLSEERHLRDLELKSCTSRMLKLLAIKWLREIYPDLLNLHWHNSIRQQLGSPGTEALKTDGKVTAMDKSGERRL</sequence>
<reference evidence="2" key="3">
    <citation type="submission" date="2025-09" db="UniProtKB">
        <authorList>
            <consortium name="Ensembl"/>
        </authorList>
    </citation>
    <scope>IDENTIFICATION</scope>
</reference>
<evidence type="ECO:0000313" key="3">
    <source>
        <dbReference type="Proteomes" id="UP000007754"/>
    </source>
</evidence>
<dbReference type="InParanoid" id="A0A674H4V0"/>
<proteinExistence type="predicted"/>
<reference evidence="2" key="2">
    <citation type="submission" date="2025-08" db="UniProtKB">
        <authorList>
            <consortium name="Ensembl"/>
        </authorList>
    </citation>
    <scope>IDENTIFICATION</scope>
</reference>
<name>A0A674H4V0_TAEGU</name>
<accession>A0A674H4V0</accession>